<evidence type="ECO:0000259" key="2">
    <source>
        <dbReference type="PROSITE" id="PS51837"/>
    </source>
</evidence>
<dbReference type="EMBL" id="CAMPGE010012239">
    <property type="protein sequence ID" value="CAI2371020.1"/>
    <property type="molecule type" value="Genomic_DNA"/>
</dbReference>
<organism evidence="3 4">
    <name type="scientific">Euplotes crassus</name>
    <dbReference type="NCBI Taxonomy" id="5936"/>
    <lineage>
        <taxon>Eukaryota</taxon>
        <taxon>Sar</taxon>
        <taxon>Alveolata</taxon>
        <taxon>Ciliophora</taxon>
        <taxon>Intramacronucleata</taxon>
        <taxon>Spirotrichea</taxon>
        <taxon>Hypotrichia</taxon>
        <taxon>Euplotida</taxon>
        <taxon>Euplotidae</taxon>
        <taxon>Moneuplotes</taxon>
    </lineage>
</organism>
<proteinExistence type="predicted"/>
<accession>A0AAD1XDZ1</accession>
<gene>
    <name evidence="3" type="ORF">ECRASSUSDP1_LOCUS12340</name>
</gene>
<dbReference type="InterPro" id="IPR006629">
    <property type="entry name" value="LITAF"/>
</dbReference>
<keyword evidence="4" id="KW-1185">Reference proteome</keyword>
<evidence type="ECO:0000256" key="1">
    <source>
        <dbReference type="SAM" id="MobiDB-lite"/>
    </source>
</evidence>
<reference evidence="3" key="1">
    <citation type="submission" date="2023-07" db="EMBL/GenBank/DDBJ databases">
        <authorList>
            <consortium name="AG Swart"/>
            <person name="Singh M."/>
            <person name="Singh A."/>
            <person name="Seah K."/>
            <person name="Emmerich C."/>
        </authorList>
    </citation>
    <scope>NUCLEOTIDE SEQUENCE</scope>
    <source>
        <strain evidence="3">DP1</strain>
    </source>
</reference>
<name>A0AAD1XDZ1_EUPCR</name>
<protein>
    <recommendedName>
        <fullName evidence="2">LITAF domain-containing protein</fullName>
    </recommendedName>
</protein>
<feature type="compositionally biased region" description="Low complexity" evidence="1">
    <location>
        <begin position="139"/>
        <end position="152"/>
    </location>
</feature>
<dbReference type="Pfam" id="PF10601">
    <property type="entry name" value="zf-LITAF-like"/>
    <property type="match status" value="1"/>
</dbReference>
<feature type="region of interest" description="Disordered" evidence="1">
    <location>
        <begin position="128"/>
        <end position="180"/>
    </location>
</feature>
<evidence type="ECO:0000313" key="3">
    <source>
        <dbReference type="EMBL" id="CAI2371020.1"/>
    </source>
</evidence>
<dbReference type="AlphaFoldDB" id="A0AAD1XDZ1"/>
<feature type="domain" description="LITAF" evidence="2">
    <location>
        <begin position="22"/>
        <end position="105"/>
    </location>
</feature>
<feature type="compositionally biased region" description="Basic and acidic residues" evidence="1">
    <location>
        <begin position="170"/>
        <end position="180"/>
    </location>
</feature>
<dbReference type="PROSITE" id="PS51837">
    <property type="entry name" value="LITAF"/>
    <property type="match status" value="1"/>
</dbReference>
<dbReference type="Proteomes" id="UP001295684">
    <property type="component" value="Unassembled WGS sequence"/>
</dbReference>
<evidence type="ECO:0000313" key="4">
    <source>
        <dbReference type="Proteomes" id="UP001295684"/>
    </source>
</evidence>
<sequence length="180" mass="19955">MDPARNGYGAIVQDDPEERKLAQEDSTRKEIVTQETPIRAYCRHCLKTHMTRVETECNCSAVPLCIYMVLFCPFCYLCIPCQCKQTRESYHICTHCNQKLFRVVKSISSMFQFIGQTIENVGEDFKEIEEQRRNEEDQPGNAPGGAASAASGGAPGGGAAGAQPQPSSHPQEERVVEIPD</sequence>
<comment type="caution">
    <text evidence="3">The sequence shown here is derived from an EMBL/GenBank/DDBJ whole genome shotgun (WGS) entry which is preliminary data.</text>
</comment>
<dbReference type="SMART" id="SM00714">
    <property type="entry name" value="LITAF"/>
    <property type="match status" value="1"/>
</dbReference>